<keyword evidence="6" id="KW-1185">Reference proteome</keyword>
<dbReference type="InterPro" id="IPR055167">
    <property type="entry name" value="Rootletin-like_CC"/>
</dbReference>
<evidence type="ECO:0000256" key="1">
    <source>
        <dbReference type="ARBA" id="ARBA00023054"/>
    </source>
</evidence>
<feature type="compositionally biased region" description="Polar residues" evidence="3">
    <location>
        <begin position="202"/>
        <end position="214"/>
    </location>
</feature>
<evidence type="ECO:0000256" key="3">
    <source>
        <dbReference type="SAM" id="MobiDB-lite"/>
    </source>
</evidence>
<proteinExistence type="predicted"/>
<sequence length="440" mass="50211">MSAAEHSGPNSNKLESVIQRLEESVLSEEKRLTVRGPSPDAPPTCLPARVREIVTKNLSESSTAAMSSVMSLQEENRVLQGELARLEDLLAHSRADRDELAIKYGAISERLEQSLRFDTADGDQDSPESRSLAQQNVDLRRRLEEEQAAYKRKLTAYQEGQQRQAQLVQKLQAKVLQYKKKCVDVEQMLQEKSSELEKHRPGTSNGRHQEETSSNLEDALIRLEEEQQRSSSLSAVNAMLREQLEQAGLANEALSQDIRRLTADWTKAREELEQKESDWRREEESFHSYFSSEHSRLLMLWRQVVGFRRHICELKSATERDLSEMRNELSRVSHSAQVSCASLSTALHSREGGAALVLEREKALRVQLEQQLRERVTEMMRLQATTDTERSELSARLSDSVREGERLKGQMEEQERESAALMRRLEEQSGSDETVAIRAI</sequence>
<name>A0AAV6Q4H0_SOLSE</name>
<dbReference type="Pfam" id="PF15035">
    <property type="entry name" value="Rootletin"/>
    <property type="match status" value="1"/>
</dbReference>
<feature type="region of interest" description="Disordered" evidence="3">
    <location>
        <begin position="192"/>
        <end position="214"/>
    </location>
</feature>
<dbReference type="Proteomes" id="UP000693946">
    <property type="component" value="Linkage Group LG7"/>
</dbReference>
<feature type="coiled-coil region" evidence="2">
    <location>
        <begin position="69"/>
        <end position="103"/>
    </location>
</feature>
<comment type="caution">
    <text evidence="5">The sequence shown here is derived from an EMBL/GenBank/DDBJ whole genome shotgun (WGS) entry which is preliminary data.</text>
</comment>
<dbReference type="EMBL" id="JAGKHQ010000019">
    <property type="protein sequence ID" value="KAG7483363.1"/>
    <property type="molecule type" value="Genomic_DNA"/>
</dbReference>
<evidence type="ECO:0000313" key="5">
    <source>
        <dbReference type="EMBL" id="KAG7483363.1"/>
    </source>
</evidence>
<dbReference type="PANTHER" id="PTHR23159:SF63">
    <property type="entry name" value="CILIARY ROOTLET COILED-COIL, ROOTLETIN FAMILY MEMBER 2"/>
    <property type="match status" value="1"/>
</dbReference>
<protein>
    <recommendedName>
        <fullName evidence="4">Rootletin-like coiled-coil domain-containing protein</fullName>
    </recommendedName>
</protein>
<dbReference type="AlphaFoldDB" id="A0AAV6Q4H0"/>
<evidence type="ECO:0000259" key="4">
    <source>
        <dbReference type="Pfam" id="PF15035"/>
    </source>
</evidence>
<organism evidence="5 6">
    <name type="scientific">Solea senegalensis</name>
    <name type="common">Senegalese sole</name>
    <dbReference type="NCBI Taxonomy" id="28829"/>
    <lineage>
        <taxon>Eukaryota</taxon>
        <taxon>Metazoa</taxon>
        <taxon>Chordata</taxon>
        <taxon>Craniata</taxon>
        <taxon>Vertebrata</taxon>
        <taxon>Euteleostomi</taxon>
        <taxon>Actinopterygii</taxon>
        <taxon>Neopterygii</taxon>
        <taxon>Teleostei</taxon>
        <taxon>Neoteleostei</taxon>
        <taxon>Acanthomorphata</taxon>
        <taxon>Carangaria</taxon>
        <taxon>Pleuronectiformes</taxon>
        <taxon>Pleuronectoidei</taxon>
        <taxon>Soleidae</taxon>
        <taxon>Solea</taxon>
    </lineage>
</organism>
<evidence type="ECO:0000313" key="6">
    <source>
        <dbReference type="Proteomes" id="UP000693946"/>
    </source>
</evidence>
<gene>
    <name evidence="5" type="ORF">JOB18_046615</name>
</gene>
<accession>A0AAV6Q4H0</accession>
<evidence type="ECO:0000256" key="2">
    <source>
        <dbReference type="SAM" id="Coils"/>
    </source>
</evidence>
<feature type="region of interest" description="Disordered" evidence="3">
    <location>
        <begin position="384"/>
        <end position="440"/>
    </location>
</feature>
<dbReference type="PANTHER" id="PTHR23159">
    <property type="entry name" value="CENTROSOMAL PROTEIN 2"/>
    <property type="match status" value="1"/>
</dbReference>
<feature type="domain" description="Rootletin-like coiled-coil" evidence="4">
    <location>
        <begin position="151"/>
        <end position="333"/>
    </location>
</feature>
<keyword evidence="1 2" id="KW-0175">Coiled coil</keyword>
<reference evidence="5 6" key="1">
    <citation type="journal article" date="2021" name="Sci. Rep.">
        <title>Chromosome anchoring in Senegalese sole (Solea senegalensis) reveals sex-associated markers and genome rearrangements in flatfish.</title>
        <authorList>
            <person name="Guerrero-Cozar I."/>
            <person name="Gomez-Garrido J."/>
            <person name="Berbel C."/>
            <person name="Martinez-Blanch J.F."/>
            <person name="Alioto T."/>
            <person name="Claros M.G."/>
            <person name="Gagnaire P.A."/>
            <person name="Manchado M."/>
        </authorList>
    </citation>
    <scope>NUCLEOTIDE SEQUENCE [LARGE SCALE GENOMIC DNA]</scope>
    <source>
        <strain evidence="5">Sse05_10M</strain>
    </source>
</reference>
<feature type="compositionally biased region" description="Basic and acidic residues" evidence="3">
    <location>
        <begin position="387"/>
        <end position="427"/>
    </location>
</feature>